<accession>A0ABX3MYH5</accession>
<dbReference type="EMBL" id="MPZV01000002">
    <property type="protein sequence ID" value="OOY24761.1"/>
    <property type="molecule type" value="Genomic_DNA"/>
</dbReference>
<dbReference type="Proteomes" id="UP000190787">
    <property type="component" value="Unassembled WGS sequence"/>
</dbReference>
<evidence type="ECO:0000313" key="5">
    <source>
        <dbReference type="EMBL" id="OOY24761.1"/>
    </source>
</evidence>
<dbReference type="Gene3D" id="3.90.1150.10">
    <property type="entry name" value="Aspartate Aminotransferase, domain 1"/>
    <property type="match status" value="1"/>
</dbReference>
<keyword evidence="6" id="KW-1185">Reference proteome</keyword>
<evidence type="ECO:0000313" key="6">
    <source>
        <dbReference type="Proteomes" id="UP000190787"/>
    </source>
</evidence>
<evidence type="ECO:0000256" key="4">
    <source>
        <dbReference type="RuleBase" id="RU003560"/>
    </source>
</evidence>
<keyword evidence="5" id="KW-0808">Transferase</keyword>
<comment type="similarity">
    <text evidence="2 4">Belongs to the class-III pyridoxal-phosphate-dependent aminotransferase family.</text>
</comment>
<dbReference type="InterPro" id="IPR015422">
    <property type="entry name" value="PyrdxlP-dep_Trfase_small"/>
</dbReference>
<evidence type="ECO:0000256" key="1">
    <source>
        <dbReference type="ARBA" id="ARBA00001933"/>
    </source>
</evidence>
<name>A0ABX3MYH5_9RHOB</name>
<dbReference type="PANTHER" id="PTHR45688">
    <property type="match status" value="1"/>
</dbReference>
<keyword evidence="3 4" id="KW-0663">Pyridoxal phosphate</keyword>
<evidence type="ECO:0000256" key="2">
    <source>
        <dbReference type="ARBA" id="ARBA00008954"/>
    </source>
</evidence>
<dbReference type="Pfam" id="PF00202">
    <property type="entry name" value="Aminotran_3"/>
    <property type="match status" value="1"/>
</dbReference>
<protein>
    <submittedName>
        <fullName evidence="5">Aspartate aminotransferase family protein</fullName>
    </submittedName>
</protein>
<dbReference type="SUPFAM" id="SSF53383">
    <property type="entry name" value="PLP-dependent transferases"/>
    <property type="match status" value="1"/>
</dbReference>
<dbReference type="InterPro" id="IPR049704">
    <property type="entry name" value="Aminotrans_3_PPA_site"/>
</dbReference>
<dbReference type="InterPro" id="IPR015421">
    <property type="entry name" value="PyrdxlP-dep_Trfase_major"/>
</dbReference>
<dbReference type="GO" id="GO:0008483">
    <property type="term" value="F:transaminase activity"/>
    <property type="evidence" value="ECO:0007669"/>
    <property type="project" value="UniProtKB-KW"/>
</dbReference>
<organism evidence="5 6">
    <name type="scientific">Thioclava sediminum</name>
    <dbReference type="NCBI Taxonomy" id="1915319"/>
    <lineage>
        <taxon>Bacteria</taxon>
        <taxon>Pseudomonadati</taxon>
        <taxon>Pseudomonadota</taxon>
        <taxon>Alphaproteobacteria</taxon>
        <taxon>Rhodobacterales</taxon>
        <taxon>Paracoccaceae</taxon>
        <taxon>Thioclava</taxon>
    </lineage>
</organism>
<reference evidence="5 6" key="1">
    <citation type="submission" date="2016-11" db="EMBL/GenBank/DDBJ databases">
        <title>A multilocus sequence analysis scheme for characterization of bacteria in the genus Thioclava.</title>
        <authorList>
            <person name="Liu Y."/>
            <person name="Shao Z."/>
        </authorList>
    </citation>
    <scope>NUCLEOTIDE SEQUENCE [LARGE SCALE GENOMIC DNA]</scope>
    <source>
        <strain evidence="5 6">TAW-CT134</strain>
    </source>
</reference>
<dbReference type="PROSITE" id="PS00600">
    <property type="entry name" value="AA_TRANSFER_CLASS_3"/>
    <property type="match status" value="1"/>
</dbReference>
<dbReference type="RefSeq" id="WP_078605069.1">
    <property type="nucleotide sequence ID" value="NZ_MPZV01000002.1"/>
</dbReference>
<dbReference type="InterPro" id="IPR005814">
    <property type="entry name" value="Aminotrans_3"/>
</dbReference>
<comment type="cofactor">
    <cofactor evidence="1">
        <name>pyridoxal 5'-phosphate</name>
        <dbReference type="ChEBI" id="CHEBI:597326"/>
    </cofactor>
</comment>
<dbReference type="CDD" id="cd00610">
    <property type="entry name" value="OAT_like"/>
    <property type="match status" value="1"/>
</dbReference>
<evidence type="ECO:0000256" key="3">
    <source>
        <dbReference type="ARBA" id="ARBA00022898"/>
    </source>
</evidence>
<comment type="caution">
    <text evidence="5">The sequence shown here is derived from an EMBL/GenBank/DDBJ whole genome shotgun (WGS) entry which is preliminary data.</text>
</comment>
<dbReference type="Gene3D" id="3.40.640.10">
    <property type="entry name" value="Type I PLP-dependent aspartate aminotransferase-like (Major domain)"/>
    <property type="match status" value="1"/>
</dbReference>
<dbReference type="PIRSF" id="PIRSF000521">
    <property type="entry name" value="Transaminase_4ab_Lys_Orn"/>
    <property type="match status" value="1"/>
</dbReference>
<proteinExistence type="inferred from homology"/>
<dbReference type="PANTHER" id="PTHR45688:SF13">
    <property type="entry name" value="ALANINE--GLYOXYLATE AMINOTRANSFERASE 2-LIKE"/>
    <property type="match status" value="1"/>
</dbReference>
<keyword evidence="5" id="KW-0032">Aminotransferase</keyword>
<dbReference type="InterPro" id="IPR015424">
    <property type="entry name" value="PyrdxlP-dep_Trfase"/>
</dbReference>
<gene>
    <name evidence="5" type="ORF">BMI91_12210</name>
</gene>
<sequence>MNIDTGMVNAFQEGATDLDPETREMIERRKALLGPAYRLFYDKPLHLVRGEGAWLFDQEDNAYLDAYNNVTSIGHCHPKVVEAIATQAGILATNTRYIHGSILDYAERLLNTMPDEIGHMMFTCTGSDANDLAVRIAQAYTGGLGIVVTETAYHGITQSVSEFSPSLGANVDLGPHVRTVPAPDAYRQGEDMAANFAAAVEAAFADLKRHGIKPALFICDGIFASDGVFDGPRGFLKGAVDAAHAAGAVYIADEVQSGFGRTGDALWGFQRHDVVPDLVTMGKPMGNGYPVAGVAVRPELVEEFGRKARYFNTFGGNAVAIAAATAVLDVIEGEGLTENAREIGAYLQDGIRARAEAHPCIGDVRGAGLFLGVEIVSDRAAKTPDAAATSVIVNGLREERVLISACSKTHNVLKIRPPLVFTRENADQFLAAFDRVLARIK</sequence>